<keyword evidence="5" id="KW-0521">NADP</keyword>
<dbReference type="InterPro" id="IPR033878">
    <property type="entry name" value="NfsB-like"/>
</dbReference>
<evidence type="ECO:0000256" key="2">
    <source>
        <dbReference type="ARBA" id="ARBA00007118"/>
    </source>
</evidence>
<comment type="cofactor">
    <cofactor evidence="1">
        <name>FMN</name>
        <dbReference type="ChEBI" id="CHEBI:58210"/>
    </cofactor>
</comment>
<evidence type="ECO:0000256" key="4">
    <source>
        <dbReference type="ARBA" id="ARBA00022643"/>
    </source>
</evidence>
<proteinExistence type="inferred from homology"/>
<dbReference type="PANTHER" id="PTHR43673">
    <property type="entry name" value="NAD(P)H NITROREDUCTASE YDGI-RELATED"/>
    <property type="match status" value="1"/>
</dbReference>
<dbReference type="EMBL" id="MAAO01000002">
    <property type="protein sequence ID" value="OUS00196.1"/>
    <property type="molecule type" value="Genomic_DNA"/>
</dbReference>
<accession>A0A1Y5FJL5</accession>
<name>A0A1Y5FJL5_9BACT</name>
<dbReference type="AlphaFoldDB" id="A0A1Y5FJL5"/>
<evidence type="ECO:0000313" key="9">
    <source>
        <dbReference type="Proteomes" id="UP000196531"/>
    </source>
</evidence>
<evidence type="ECO:0000256" key="3">
    <source>
        <dbReference type="ARBA" id="ARBA00022630"/>
    </source>
</evidence>
<dbReference type="Gene3D" id="3.40.109.10">
    <property type="entry name" value="NADH Oxidase"/>
    <property type="match status" value="1"/>
</dbReference>
<sequence length="210" mass="23789">MSNLIESLNWRYATKNFDSSKKLSDDQVNILAESLRLSASSFGLQPWKFIFVSNDDTKKELLAHSWHQQQVVDCSHQIVFCYNENFGEADVQRFLEDTAKTRGVDMESLAGYGDVMKGFISRMDSEQKAVWMKNQVYIALGSFLVSCAELKIDACPMEGIVQGEYDKVLGLKDGWKSVVACPVGFRAADDKYSDLAKVRFPMEEVVDIRK</sequence>
<keyword evidence="4" id="KW-0288">FMN</keyword>
<dbReference type="InterPro" id="IPR029479">
    <property type="entry name" value="Nitroreductase"/>
</dbReference>
<protein>
    <submittedName>
        <fullName evidence="8">NAD(P)H-dependent oxidoreductase</fullName>
    </submittedName>
</protein>
<reference evidence="9" key="1">
    <citation type="journal article" date="2017" name="Proc. Natl. Acad. Sci. U.S.A.">
        <title>Simulation of Deepwater Horizon oil plume reveals substrate specialization within a complex community of hydrocarbon-degraders.</title>
        <authorList>
            <person name="Hu P."/>
            <person name="Dubinsky E.A."/>
            <person name="Probst A.J."/>
            <person name="Wang J."/>
            <person name="Sieber C.M.K."/>
            <person name="Tom L.M."/>
            <person name="Gardinali P."/>
            <person name="Banfield J.F."/>
            <person name="Atlas R.M."/>
            <person name="Andersen G.L."/>
        </authorList>
    </citation>
    <scope>NUCLEOTIDE SEQUENCE [LARGE SCALE GENOMIC DNA]</scope>
</reference>
<dbReference type="Proteomes" id="UP000196531">
    <property type="component" value="Unassembled WGS sequence"/>
</dbReference>
<gene>
    <name evidence="8" type="ORF">A9Q84_03155</name>
</gene>
<dbReference type="CDD" id="cd02149">
    <property type="entry name" value="NfsB-like"/>
    <property type="match status" value="1"/>
</dbReference>
<organism evidence="8 9">
    <name type="scientific">Halobacteriovorax marinus</name>
    <dbReference type="NCBI Taxonomy" id="97084"/>
    <lineage>
        <taxon>Bacteria</taxon>
        <taxon>Pseudomonadati</taxon>
        <taxon>Bdellovibrionota</taxon>
        <taxon>Bacteriovoracia</taxon>
        <taxon>Bacteriovoracales</taxon>
        <taxon>Halobacteriovoraceae</taxon>
        <taxon>Halobacteriovorax</taxon>
    </lineage>
</organism>
<keyword evidence="6" id="KW-0560">Oxidoreductase</keyword>
<evidence type="ECO:0000256" key="5">
    <source>
        <dbReference type="ARBA" id="ARBA00022857"/>
    </source>
</evidence>
<dbReference type="Pfam" id="PF00881">
    <property type="entry name" value="Nitroreductase"/>
    <property type="match status" value="1"/>
</dbReference>
<dbReference type="PANTHER" id="PTHR43673:SF2">
    <property type="entry name" value="NITROREDUCTASE"/>
    <property type="match status" value="1"/>
</dbReference>
<comment type="similarity">
    <text evidence="2">Belongs to the nitroreductase family.</text>
</comment>
<evidence type="ECO:0000256" key="6">
    <source>
        <dbReference type="ARBA" id="ARBA00023002"/>
    </source>
</evidence>
<dbReference type="InterPro" id="IPR000415">
    <property type="entry name" value="Nitroreductase-like"/>
</dbReference>
<evidence type="ECO:0000256" key="1">
    <source>
        <dbReference type="ARBA" id="ARBA00001917"/>
    </source>
</evidence>
<feature type="domain" description="Nitroreductase" evidence="7">
    <location>
        <begin position="9"/>
        <end position="184"/>
    </location>
</feature>
<comment type="caution">
    <text evidence="8">The sequence shown here is derived from an EMBL/GenBank/DDBJ whole genome shotgun (WGS) entry which is preliminary data.</text>
</comment>
<evidence type="ECO:0000259" key="7">
    <source>
        <dbReference type="Pfam" id="PF00881"/>
    </source>
</evidence>
<dbReference type="GO" id="GO:0016491">
    <property type="term" value="F:oxidoreductase activity"/>
    <property type="evidence" value="ECO:0007669"/>
    <property type="project" value="UniProtKB-KW"/>
</dbReference>
<keyword evidence="3" id="KW-0285">Flavoprotein</keyword>
<dbReference type="SUPFAM" id="SSF55469">
    <property type="entry name" value="FMN-dependent nitroreductase-like"/>
    <property type="match status" value="1"/>
</dbReference>
<evidence type="ECO:0000313" key="8">
    <source>
        <dbReference type="EMBL" id="OUS00196.1"/>
    </source>
</evidence>